<feature type="binding site" evidence="1">
    <location>
        <position position="415"/>
    </location>
    <ligand>
        <name>Fe cation</name>
        <dbReference type="ChEBI" id="CHEBI:24875"/>
    </ligand>
</feature>
<keyword evidence="1" id="KW-0460">Magnesium</keyword>
<organism evidence="2 3">
    <name type="scientific">Candidatus Portnoybacteria bacterium RBG_13_40_8</name>
    <dbReference type="NCBI Taxonomy" id="1801990"/>
    <lineage>
        <taxon>Bacteria</taxon>
        <taxon>Candidatus Portnoyibacteriota</taxon>
    </lineage>
</organism>
<feature type="binding site" evidence="1">
    <location>
        <position position="418"/>
    </location>
    <ligand>
        <name>Mg(2+)</name>
        <dbReference type="ChEBI" id="CHEBI:18420"/>
    </ligand>
</feature>
<evidence type="ECO:0008006" key="4">
    <source>
        <dbReference type="Google" id="ProtNLM"/>
    </source>
</evidence>
<comment type="caution">
    <text evidence="2">The sequence shown here is derived from an EMBL/GenBank/DDBJ whole genome shotgun (WGS) entry which is preliminary data.</text>
</comment>
<protein>
    <recommendedName>
        <fullName evidence="4">Hydrogenase/sulfur reductase subunit alpha</fullName>
    </recommendedName>
</protein>
<feature type="binding site" evidence="1">
    <location>
        <position position="63"/>
    </location>
    <ligand>
        <name>Ni(2+)</name>
        <dbReference type="ChEBI" id="CHEBI:49786"/>
    </ligand>
</feature>
<dbReference type="InterPro" id="IPR029014">
    <property type="entry name" value="NiFe-Hase_large"/>
</dbReference>
<dbReference type="PANTHER" id="PTHR43600">
    <property type="entry name" value="COENZYME F420 HYDROGENASE, SUBUNIT ALPHA"/>
    <property type="match status" value="1"/>
</dbReference>
<dbReference type="Gene3D" id="1.10.645.10">
    <property type="entry name" value="Cytochrome-c3 Hydrogenase, chain B"/>
    <property type="match status" value="1"/>
</dbReference>
<dbReference type="EMBL" id="MHMT01000014">
    <property type="protein sequence ID" value="OGZ32724.1"/>
    <property type="molecule type" value="Genomic_DNA"/>
</dbReference>
<reference evidence="2 3" key="1">
    <citation type="journal article" date="2016" name="Nat. Commun.">
        <title>Thousands of microbial genomes shed light on interconnected biogeochemical processes in an aquifer system.</title>
        <authorList>
            <person name="Anantharaman K."/>
            <person name="Brown C.T."/>
            <person name="Hug L.A."/>
            <person name="Sharon I."/>
            <person name="Castelle C.J."/>
            <person name="Probst A.J."/>
            <person name="Thomas B.C."/>
            <person name="Singh A."/>
            <person name="Wilkins M.J."/>
            <person name="Karaoz U."/>
            <person name="Brodie E.L."/>
            <person name="Williams K.H."/>
            <person name="Hubbard S.S."/>
            <person name="Banfield J.F."/>
        </authorList>
    </citation>
    <scope>NUCLEOTIDE SEQUENCE [LARGE SCALE GENOMIC DNA]</scope>
</reference>
<comment type="cofactor">
    <cofactor evidence="1">
        <name>Ni(2+)</name>
        <dbReference type="ChEBI" id="CHEBI:49786"/>
    </cofactor>
</comment>
<keyword evidence="1" id="KW-0479">Metal-binding</keyword>
<feature type="binding site" evidence="1">
    <location>
        <position position="366"/>
    </location>
    <ligand>
        <name>Mg(2+)</name>
        <dbReference type="ChEBI" id="CHEBI:18420"/>
    </ligand>
</feature>
<feature type="binding site" evidence="1">
    <location>
        <position position="412"/>
    </location>
    <ligand>
        <name>Ni(2+)</name>
        <dbReference type="ChEBI" id="CHEBI:49786"/>
    </ligand>
</feature>
<evidence type="ECO:0000313" key="3">
    <source>
        <dbReference type="Proteomes" id="UP000177810"/>
    </source>
</evidence>
<dbReference type="AlphaFoldDB" id="A0A1G2F3Q9"/>
<keyword evidence="1" id="KW-0533">Nickel</keyword>
<feature type="binding site" evidence="1">
    <location>
        <position position="41"/>
    </location>
    <ligand>
        <name>Mg(2+)</name>
        <dbReference type="ChEBI" id="CHEBI:18420"/>
    </ligand>
</feature>
<sequence>MRIRIDHIAKIEGHASFTADIVRGDIKGARIKIEEGARLFEGILRGRKDEELPEIASRICGVCPVVHNLTGFKALENAYNIQLDETAIVLRKLMMLGQLINSHALHLFFFSLADFFGYKTDLQLINAYPESTHDAVKVRDVGNKIVEIIGGRSIHPLTPSLGGLRKAPDPGKLKELLNDLRNNLELAIKLGDLFLNLKYPEFYRETSYVSLSNSGEYAIYDGDVKVGKLNLKPEEFLLLVKEFQGPDMVAKRTKFAGNTYMVGALARLHNNSDKLNPEAKKLLEKSGMKFPLYNPFYNILAQAIEVVHCFEESIKLLELLLTGEIKLSEPKITNRTGEGAGAIEAPRGTLFYSVKAKEGVIEDLNIITPTAQNLANLEADLEEFEHIEGFKNIKREERAEKIKMLIRAYDPCVTCSVH</sequence>
<name>A0A1G2F3Q9_9BACT</name>
<accession>A0A1G2F3Q9</accession>
<feature type="binding site" evidence="1">
    <location>
        <position position="63"/>
    </location>
    <ligand>
        <name>Fe cation</name>
        <dbReference type="ChEBI" id="CHEBI:24875"/>
    </ligand>
</feature>
<evidence type="ECO:0000313" key="2">
    <source>
        <dbReference type="EMBL" id="OGZ32724.1"/>
    </source>
</evidence>
<dbReference type="SUPFAM" id="SSF56762">
    <property type="entry name" value="HydB/Nqo4-like"/>
    <property type="match status" value="1"/>
</dbReference>
<keyword evidence="1" id="KW-0408">Iron</keyword>
<proteinExistence type="predicted"/>
<feature type="binding site" evidence="1">
    <location>
        <position position="60"/>
    </location>
    <ligand>
        <name>Ni(2+)</name>
        <dbReference type="ChEBI" id="CHEBI:49786"/>
    </ligand>
</feature>
<dbReference type="Proteomes" id="UP000177810">
    <property type="component" value="Unassembled WGS sequence"/>
</dbReference>
<dbReference type="InterPro" id="IPR001501">
    <property type="entry name" value="Ni-dep_hyd_lsu"/>
</dbReference>
<evidence type="ECO:0000256" key="1">
    <source>
        <dbReference type="PIRSR" id="PIRSR601501-1"/>
    </source>
</evidence>
<gene>
    <name evidence="2" type="ORF">A2V69_00815</name>
</gene>
<dbReference type="STRING" id="1801990.A2V69_00815"/>
<comment type="cofactor">
    <cofactor evidence="1">
        <name>Fe cation</name>
        <dbReference type="ChEBI" id="CHEBI:24875"/>
    </cofactor>
</comment>
<dbReference type="GO" id="GO:0016151">
    <property type="term" value="F:nickel cation binding"/>
    <property type="evidence" value="ECO:0007669"/>
    <property type="project" value="InterPro"/>
</dbReference>
<dbReference type="Pfam" id="PF00374">
    <property type="entry name" value="NiFeSe_Hases"/>
    <property type="match status" value="2"/>
</dbReference>
<dbReference type="PANTHER" id="PTHR43600:SF4">
    <property type="entry name" value="CYTOSOLIC NIFE-HYDROGENASE, ALPHA SUBUNIT"/>
    <property type="match status" value="1"/>
</dbReference>